<proteinExistence type="predicted"/>
<keyword evidence="2" id="KW-1185">Reference proteome</keyword>
<accession>A0ABX5KVJ6</accession>
<evidence type="ECO:0000313" key="2">
    <source>
        <dbReference type="Proteomes" id="UP000245712"/>
    </source>
</evidence>
<gene>
    <name evidence="1" type="ORF">C7402_101408</name>
</gene>
<comment type="caution">
    <text evidence="1">The sequence shown here is derived from an EMBL/GenBank/DDBJ whole genome shotgun (WGS) entry which is preliminary data.</text>
</comment>
<dbReference type="Proteomes" id="UP000245712">
    <property type="component" value="Unassembled WGS sequence"/>
</dbReference>
<evidence type="ECO:0000313" key="1">
    <source>
        <dbReference type="EMBL" id="PVX97694.1"/>
    </source>
</evidence>
<dbReference type="EMBL" id="QEOB01000001">
    <property type="protein sequence ID" value="PVX97694.1"/>
    <property type="molecule type" value="Genomic_DNA"/>
</dbReference>
<sequence length="287" mass="32864">MVDFTFAARFALNSVFIIDGLGPDDPVRGNHLLYEELRDLKMEFPDLLQHVDRCVVENGAQFLDTIREITEMSRALGLRPIVHIECHGTNDGLRVGARGELLPWPLLEPVLRQLNLATGCNLGVVMVVCHGLFSLQPVKITRPAPFYFLLGSQEELYSVDMRVEMPKFYRTLCETNDLDRAVTHVRSCKHFIAEHLVVHALGRLIKNACTGKGRTARVERAVTLATWQLAALPRDQRRERIRQVRKDAKATSLPDPLRLRDHFERFLPKREPGFRFQDLIDWAQGKH</sequence>
<protein>
    <submittedName>
        <fullName evidence="1">Uncharacterized protein</fullName>
    </submittedName>
</protein>
<name>A0ABX5KVJ6_9BURK</name>
<dbReference type="RefSeq" id="WP_133254407.1">
    <property type="nucleotide sequence ID" value="NZ_QEOB01000001.1"/>
</dbReference>
<reference evidence="1 2" key="1">
    <citation type="submission" date="2018-05" db="EMBL/GenBank/DDBJ databases">
        <title>Genomic Encyclopedia of Type Strains, Phase IV (KMG-V): Genome sequencing to study the core and pangenomes of soil and plant-associated prokaryotes.</title>
        <authorList>
            <person name="Whitman W."/>
        </authorList>
    </citation>
    <scope>NUCLEOTIDE SEQUENCE [LARGE SCALE GENOMIC DNA]</scope>
    <source>
        <strain evidence="1 2">SCZa-39</strain>
    </source>
</reference>
<organism evidence="1 2">
    <name type="scientific">Paraburkholderia unamae</name>
    <dbReference type="NCBI Taxonomy" id="219649"/>
    <lineage>
        <taxon>Bacteria</taxon>
        <taxon>Pseudomonadati</taxon>
        <taxon>Pseudomonadota</taxon>
        <taxon>Betaproteobacteria</taxon>
        <taxon>Burkholderiales</taxon>
        <taxon>Burkholderiaceae</taxon>
        <taxon>Paraburkholderia</taxon>
    </lineage>
</organism>